<gene>
    <name evidence="2" type="ORF">PHACADRAFT_214550</name>
</gene>
<reference evidence="2 3" key="1">
    <citation type="journal article" date="2012" name="BMC Genomics">
        <title>Comparative genomics of the white-rot fungi, Phanerochaete carnosa and P. chrysosporium, to elucidate the genetic basis of the distinct wood types they colonize.</title>
        <authorList>
            <person name="Suzuki H."/>
            <person name="MacDonald J."/>
            <person name="Syed K."/>
            <person name="Salamov A."/>
            <person name="Hori C."/>
            <person name="Aerts A."/>
            <person name="Henrissat B."/>
            <person name="Wiebenga A."/>
            <person name="vanKuyk P.A."/>
            <person name="Barry K."/>
            <person name="Lindquist E."/>
            <person name="LaButti K."/>
            <person name="Lapidus A."/>
            <person name="Lucas S."/>
            <person name="Coutinho P."/>
            <person name="Gong Y."/>
            <person name="Samejima M."/>
            <person name="Mahadevan R."/>
            <person name="Abou-Zaid M."/>
            <person name="de Vries R.P."/>
            <person name="Igarashi K."/>
            <person name="Yadav J.S."/>
            <person name="Grigoriev I.V."/>
            <person name="Master E.R."/>
        </authorList>
    </citation>
    <scope>NUCLEOTIDE SEQUENCE [LARGE SCALE GENOMIC DNA]</scope>
    <source>
        <strain evidence="2 3">HHB-10118-sp</strain>
    </source>
</reference>
<evidence type="ECO:0000313" key="2">
    <source>
        <dbReference type="EMBL" id="EKM48998.1"/>
    </source>
</evidence>
<dbReference type="OrthoDB" id="3252135at2759"/>
<accession>K5VD05</accession>
<feature type="compositionally biased region" description="Pro residues" evidence="1">
    <location>
        <begin position="14"/>
        <end position="27"/>
    </location>
</feature>
<protein>
    <recommendedName>
        <fullName evidence="4">Arrestin-like N-terminal domain-containing protein</fullName>
    </recommendedName>
</protein>
<name>K5VD05_PHACS</name>
<evidence type="ECO:0008006" key="4">
    <source>
        <dbReference type="Google" id="ProtNLM"/>
    </source>
</evidence>
<dbReference type="AlphaFoldDB" id="K5VD05"/>
<evidence type="ECO:0000313" key="3">
    <source>
        <dbReference type="Proteomes" id="UP000008370"/>
    </source>
</evidence>
<organism evidence="2 3">
    <name type="scientific">Phanerochaete carnosa (strain HHB-10118-sp)</name>
    <name type="common">White-rot fungus</name>
    <name type="synonym">Peniophora carnosa</name>
    <dbReference type="NCBI Taxonomy" id="650164"/>
    <lineage>
        <taxon>Eukaryota</taxon>
        <taxon>Fungi</taxon>
        <taxon>Dikarya</taxon>
        <taxon>Basidiomycota</taxon>
        <taxon>Agaricomycotina</taxon>
        <taxon>Agaricomycetes</taxon>
        <taxon>Polyporales</taxon>
        <taxon>Phanerochaetaceae</taxon>
        <taxon>Phanerochaete</taxon>
    </lineage>
</organism>
<dbReference type="Proteomes" id="UP000008370">
    <property type="component" value="Unassembled WGS sequence"/>
</dbReference>
<dbReference type="InParanoid" id="K5VD05"/>
<feature type="region of interest" description="Disordered" evidence="1">
    <location>
        <begin position="1"/>
        <end position="37"/>
    </location>
</feature>
<sequence>MTATPVAYVSEIPSSPPPPAYSPPDASPPYASEPSEDEERLDFVARAIHHTPRSVYVKKARRVCVVLKNQENGLATPVYARHSLVAGEVLLEDRDVCSVSIKLEGRQTMALAEGRSSSRVLFTTEFTLWQKGEQAQSPRAIPFAVPFPPTYTTKSGEFSMPPSFETRLTGAPGLRAQILYSLTIRLTRPPLSLWKRHTKIVIPVKYQPRSRPYLPISPGLYPFLSTVKTAPEEWRQISSTVPSCDDSVDPIECHLFVPSVQIYGLTDTIPFHLQINGPAKSLSFLLGLSMPRPASKSPNRRKWSRNPSSFKSPYPSTELSMTVSRAYPEQAGGPTPTKVLDTCAQSPWSVQHPYLFVGGAPEDLAPLRPARAAQERNEFVLRVYLLRQVSARVNGLKAWRNAVIGEGAVWPVGGPPDIDCDGGDGAAWSALDWAGELRVDKDVETQSFAVGDLSVKDFIVVHLSPPHSDSSPFLEMQLSHPIRLVTDTYRDNPDTAAR</sequence>
<keyword evidence="3" id="KW-1185">Reference proteome</keyword>
<dbReference type="KEGG" id="pco:PHACADRAFT_214550"/>
<dbReference type="EMBL" id="JH930602">
    <property type="protein sequence ID" value="EKM48998.1"/>
    <property type="molecule type" value="Genomic_DNA"/>
</dbReference>
<feature type="region of interest" description="Disordered" evidence="1">
    <location>
        <begin position="293"/>
        <end position="317"/>
    </location>
</feature>
<proteinExistence type="predicted"/>
<dbReference type="GeneID" id="18913533"/>
<dbReference type="STRING" id="650164.K5VD05"/>
<dbReference type="HOGENOM" id="CLU_049916_0_0_1"/>
<evidence type="ECO:0000256" key="1">
    <source>
        <dbReference type="SAM" id="MobiDB-lite"/>
    </source>
</evidence>
<dbReference type="RefSeq" id="XP_007402449.1">
    <property type="nucleotide sequence ID" value="XM_007402387.1"/>
</dbReference>
<feature type="compositionally biased region" description="Polar residues" evidence="1">
    <location>
        <begin position="305"/>
        <end position="317"/>
    </location>
</feature>